<keyword evidence="3" id="KW-1185">Reference proteome</keyword>
<evidence type="ECO:0000313" key="3">
    <source>
        <dbReference type="Proteomes" id="UP000289152"/>
    </source>
</evidence>
<protein>
    <submittedName>
        <fullName evidence="2">Uncharacterized protein</fullName>
    </submittedName>
</protein>
<dbReference type="Proteomes" id="UP000289152">
    <property type="component" value="Unassembled WGS sequence"/>
</dbReference>
<gene>
    <name evidence="2" type="ORF">M231_00677</name>
</gene>
<reference evidence="2 3" key="1">
    <citation type="submission" date="2016-06" db="EMBL/GenBank/DDBJ databases">
        <title>Evolution of pathogenesis and genome organization in the Tremellales.</title>
        <authorList>
            <person name="Cuomo C."/>
            <person name="Litvintseva A."/>
            <person name="Heitman J."/>
            <person name="Chen Y."/>
            <person name="Sun S."/>
            <person name="Springer D."/>
            <person name="Dromer F."/>
            <person name="Young S."/>
            <person name="Zeng Q."/>
            <person name="Chapman S."/>
            <person name="Gujja S."/>
            <person name="Saif S."/>
            <person name="Birren B."/>
        </authorList>
    </citation>
    <scope>NUCLEOTIDE SEQUENCE [LARGE SCALE GENOMIC DNA]</scope>
    <source>
        <strain evidence="2 3">ATCC 28783</strain>
    </source>
</reference>
<feature type="region of interest" description="Disordered" evidence="1">
    <location>
        <begin position="174"/>
        <end position="225"/>
    </location>
</feature>
<name>A0A4Q1BVA9_TREME</name>
<proteinExistence type="predicted"/>
<dbReference type="EMBL" id="SDIL01000004">
    <property type="protein sequence ID" value="RXK41956.1"/>
    <property type="molecule type" value="Genomic_DNA"/>
</dbReference>
<dbReference type="InParanoid" id="A0A4Q1BVA9"/>
<accession>A0A4Q1BVA9</accession>
<evidence type="ECO:0000313" key="2">
    <source>
        <dbReference type="EMBL" id="RXK41956.1"/>
    </source>
</evidence>
<evidence type="ECO:0000256" key="1">
    <source>
        <dbReference type="SAM" id="MobiDB-lite"/>
    </source>
</evidence>
<feature type="compositionally biased region" description="Polar residues" evidence="1">
    <location>
        <begin position="14"/>
        <end position="37"/>
    </location>
</feature>
<sequence length="225" mass="24433">MGLRNFLAALSPTRTSFGRNERSLPSISTSGTTNNHDPSPAGPDYDSFLDLSDNAFDPFRKNSPAILRSSPSSRSSPARPTLGTALHQHSASHLSTSSFISSDTRVNRADFPESPTSGRMNPYLRRVPASSVYLSDQDAYRDNALPPFSPPFIGNHPYSADFYIGSSDNILETASNKSSSYHPRATLRPPRSSPDLRRTNATRRPLRIDTSLANGMNNASNTSSG</sequence>
<dbReference type="AlphaFoldDB" id="A0A4Q1BVA9"/>
<comment type="caution">
    <text evidence="2">The sequence shown here is derived from an EMBL/GenBank/DDBJ whole genome shotgun (WGS) entry which is preliminary data.</text>
</comment>
<feature type="region of interest" description="Disordered" evidence="1">
    <location>
        <begin position="104"/>
        <end position="123"/>
    </location>
</feature>
<feature type="region of interest" description="Disordered" evidence="1">
    <location>
        <begin position="60"/>
        <end position="87"/>
    </location>
</feature>
<feature type="compositionally biased region" description="Low complexity" evidence="1">
    <location>
        <begin position="68"/>
        <end position="80"/>
    </location>
</feature>
<organism evidence="2 3">
    <name type="scientific">Tremella mesenterica</name>
    <name type="common">Jelly fungus</name>
    <dbReference type="NCBI Taxonomy" id="5217"/>
    <lineage>
        <taxon>Eukaryota</taxon>
        <taxon>Fungi</taxon>
        <taxon>Dikarya</taxon>
        <taxon>Basidiomycota</taxon>
        <taxon>Agaricomycotina</taxon>
        <taxon>Tremellomycetes</taxon>
        <taxon>Tremellales</taxon>
        <taxon>Tremellaceae</taxon>
        <taxon>Tremella</taxon>
    </lineage>
</organism>
<feature type="region of interest" description="Disordered" evidence="1">
    <location>
        <begin position="14"/>
        <end position="47"/>
    </location>
</feature>
<feature type="compositionally biased region" description="Polar residues" evidence="1">
    <location>
        <begin position="211"/>
        <end position="225"/>
    </location>
</feature>